<protein>
    <submittedName>
        <fullName evidence="1">Uncharacterized protein</fullName>
    </submittedName>
</protein>
<dbReference type="AlphaFoldDB" id="A0A9N9MEM5"/>
<dbReference type="EMBL" id="OU892288">
    <property type="protein sequence ID" value="CAG9762786.1"/>
    <property type="molecule type" value="Genomic_DNA"/>
</dbReference>
<dbReference type="Proteomes" id="UP001152799">
    <property type="component" value="Chromosome 12"/>
</dbReference>
<accession>A0A9N9MEM5</accession>
<keyword evidence="2" id="KW-1185">Reference proteome</keyword>
<sequence length="34" mass="3715">MELHGPLPGPGLCASHTWHTGIYATESHTESHIF</sequence>
<evidence type="ECO:0000313" key="2">
    <source>
        <dbReference type="Proteomes" id="UP001152799"/>
    </source>
</evidence>
<name>A0A9N9MEM5_9CUCU</name>
<gene>
    <name evidence="1" type="ORF">CEUTPL_LOCUS3459</name>
</gene>
<organism evidence="1 2">
    <name type="scientific">Ceutorhynchus assimilis</name>
    <name type="common">cabbage seed weevil</name>
    <dbReference type="NCBI Taxonomy" id="467358"/>
    <lineage>
        <taxon>Eukaryota</taxon>
        <taxon>Metazoa</taxon>
        <taxon>Ecdysozoa</taxon>
        <taxon>Arthropoda</taxon>
        <taxon>Hexapoda</taxon>
        <taxon>Insecta</taxon>
        <taxon>Pterygota</taxon>
        <taxon>Neoptera</taxon>
        <taxon>Endopterygota</taxon>
        <taxon>Coleoptera</taxon>
        <taxon>Polyphaga</taxon>
        <taxon>Cucujiformia</taxon>
        <taxon>Curculionidae</taxon>
        <taxon>Ceutorhynchinae</taxon>
        <taxon>Ceutorhynchus</taxon>
    </lineage>
</organism>
<reference evidence="1" key="1">
    <citation type="submission" date="2022-01" db="EMBL/GenBank/DDBJ databases">
        <authorList>
            <person name="King R."/>
        </authorList>
    </citation>
    <scope>NUCLEOTIDE SEQUENCE</scope>
</reference>
<evidence type="ECO:0000313" key="1">
    <source>
        <dbReference type="EMBL" id="CAG9762786.1"/>
    </source>
</evidence>
<proteinExistence type="predicted"/>